<gene>
    <name evidence="8" type="ORF">LOAG_13152</name>
</gene>
<keyword evidence="4 7" id="KW-0812">Transmembrane</keyword>
<evidence type="ECO:0000256" key="4">
    <source>
        <dbReference type="ARBA" id="ARBA00022692"/>
    </source>
</evidence>
<dbReference type="OrthoDB" id="1856718at2759"/>
<organism evidence="8">
    <name type="scientific">Loa loa</name>
    <name type="common">Eye worm</name>
    <name type="synonym">Filaria loa</name>
    <dbReference type="NCBI Taxonomy" id="7209"/>
    <lineage>
        <taxon>Eukaryota</taxon>
        <taxon>Metazoa</taxon>
        <taxon>Ecdysozoa</taxon>
        <taxon>Nematoda</taxon>
        <taxon>Chromadorea</taxon>
        <taxon>Rhabditida</taxon>
        <taxon>Spirurina</taxon>
        <taxon>Spiruromorpha</taxon>
        <taxon>Filarioidea</taxon>
        <taxon>Onchocercidae</taxon>
        <taxon>Loa</taxon>
    </lineage>
</organism>
<dbReference type="PANTHER" id="PTHR10332">
    <property type="entry name" value="EQUILIBRATIVE NUCLEOSIDE TRANSPORTER"/>
    <property type="match status" value="1"/>
</dbReference>
<dbReference type="AlphaFoldDB" id="A0A1S0TKE6"/>
<feature type="transmembrane region" description="Helical" evidence="7">
    <location>
        <begin position="98"/>
        <end position="116"/>
    </location>
</feature>
<feature type="transmembrane region" description="Helical" evidence="7">
    <location>
        <begin position="12"/>
        <end position="35"/>
    </location>
</feature>
<feature type="transmembrane region" description="Helical" evidence="7">
    <location>
        <begin position="161"/>
        <end position="184"/>
    </location>
</feature>
<feature type="transmembrane region" description="Helical" evidence="7">
    <location>
        <begin position="64"/>
        <end position="86"/>
    </location>
</feature>
<evidence type="ECO:0000313" key="8">
    <source>
        <dbReference type="EMBL" id="EFO15358.2"/>
    </source>
</evidence>
<evidence type="ECO:0000256" key="6">
    <source>
        <dbReference type="ARBA" id="ARBA00023136"/>
    </source>
</evidence>
<reference evidence="8" key="1">
    <citation type="submission" date="2012-04" db="EMBL/GenBank/DDBJ databases">
        <title>The Genome Sequence of Loa loa.</title>
        <authorList>
            <consortium name="The Broad Institute Genome Sequencing Platform"/>
            <consortium name="Broad Institute Genome Sequencing Center for Infectious Disease"/>
            <person name="Nutman T.B."/>
            <person name="Fink D.L."/>
            <person name="Russ C."/>
            <person name="Young S."/>
            <person name="Zeng Q."/>
            <person name="Gargeya S."/>
            <person name="Alvarado L."/>
            <person name="Berlin A."/>
            <person name="Chapman S.B."/>
            <person name="Chen Z."/>
            <person name="Freedman E."/>
            <person name="Gellesch M."/>
            <person name="Goldberg J."/>
            <person name="Griggs A."/>
            <person name="Gujja S."/>
            <person name="Heilman E.R."/>
            <person name="Heiman D."/>
            <person name="Howarth C."/>
            <person name="Mehta T."/>
            <person name="Neiman D."/>
            <person name="Pearson M."/>
            <person name="Roberts A."/>
            <person name="Saif S."/>
            <person name="Shea T."/>
            <person name="Shenoy N."/>
            <person name="Sisk P."/>
            <person name="Stolte C."/>
            <person name="Sykes S."/>
            <person name="White J."/>
            <person name="Yandava C."/>
            <person name="Haas B."/>
            <person name="Henn M.R."/>
            <person name="Nusbaum C."/>
            <person name="Birren B."/>
        </authorList>
    </citation>
    <scope>NUCLEOTIDE SEQUENCE [LARGE SCALE GENOMIC DNA]</scope>
</reference>
<dbReference type="InParanoid" id="A0A1S0TKE6"/>
<sequence length="295" mass="33756">MLPSRKPIDRYHSVYLIILLNGFGIVITWNMWITIAPTYYVEYKLIEVDRNNTQHLSSSYATNFLIYLILASNLPCFILNLINLFFTFNGSLEKRINFSLTVIALICLITLVFTVIDTSSMVTIFFIITITTIVIQNAACGLYQNSLFGLVAIFPPRYTSAILLGSNICGIFVSTVNIITLVATNNIQTAAFFYFFISLLAVLACLGSLFMLVKLDFYQHYMQNAAEKMANKNLNEIFEFKRNNSTNEIGLKIDNCEFNKRTNISNCDNIDLLTVNFRMKLYLYYDIFKKVTLLC</sequence>
<keyword evidence="3" id="KW-0813">Transport</keyword>
<dbReference type="PRINTS" id="PR01130">
    <property type="entry name" value="DERENTRNSPRT"/>
</dbReference>
<dbReference type="GeneID" id="9950622"/>
<feature type="transmembrane region" description="Helical" evidence="7">
    <location>
        <begin position="190"/>
        <end position="213"/>
    </location>
</feature>
<dbReference type="InterPro" id="IPR002259">
    <property type="entry name" value="Eqnu_transpt"/>
</dbReference>
<dbReference type="PANTHER" id="PTHR10332:SF80">
    <property type="entry name" value="EQUILIBRATIVE NUCLEOSIDE TRANSPORTER 2, ISOFORM A"/>
    <property type="match status" value="1"/>
</dbReference>
<evidence type="ECO:0000256" key="2">
    <source>
        <dbReference type="ARBA" id="ARBA00007965"/>
    </source>
</evidence>
<feature type="transmembrane region" description="Helical" evidence="7">
    <location>
        <begin position="122"/>
        <end position="140"/>
    </location>
</feature>
<keyword evidence="6 7" id="KW-0472">Membrane</keyword>
<keyword evidence="5 7" id="KW-1133">Transmembrane helix</keyword>
<dbReference type="Pfam" id="PF01733">
    <property type="entry name" value="Nucleoside_tran"/>
    <property type="match status" value="1"/>
</dbReference>
<name>A0A1S0TKE6_LOALO</name>
<evidence type="ECO:0000256" key="7">
    <source>
        <dbReference type="SAM" id="Phobius"/>
    </source>
</evidence>
<evidence type="ECO:0000256" key="1">
    <source>
        <dbReference type="ARBA" id="ARBA00004141"/>
    </source>
</evidence>
<dbReference type="GO" id="GO:0005337">
    <property type="term" value="F:nucleoside transmembrane transporter activity"/>
    <property type="evidence" value="ECO:0007669"/>
    <property type="project" value="InterPro"/>
</dbReference>
<evidence type="ECO:0000256" key="3">
    <source>
        <dbReference type="ARBA" id="ARBA00022448"/>
    </source>
</evidence>
<dbReference type="CTD" id="9950622"/>
<comment type="subcellular location">
    <subcellularLocation>
        <location evidence="1">Membrane</location>
        <topology evidence="1">Multi-pass membrane protein</topology>
    </subcellularLocation>
</comment>
<dbReference type="EMBL" id="JH712158">
    <property type="protein sequence ID" value="EFO15358.2"/>
    <property type="molecule type" value="Genomic_DNA"/>
</dbReference>
<dbReference type="GO" id="GO:0005886">
    <property type="term" value="C:plasma membrane"/>
    <property type="evidence" value="ECO:0007669"/>
    <property type="project" value="TreeGrafter"/>
</dbReference>
<comment type="similarity">
    <text evidence="2">Belongs to the SLC29A/ENT transporter (TC 2.A.57) family.</text>
</comment>
<evidence type="ECO:0000256" key="5">
    <source>
        <dbReference type="ARBA" id="ARBA00022989"/>
    </source>
</evidence>
<accession>A0A1S0TKE6</accession>
<protein>
    <submittedName>
        <fullName evidence="8">Uncharacterized protein</fullName>
    </submittedName>
</protein>
<proteinExistence type="inferred from homology"/>
<dbReference type="RefSeq" id="XP_003148711.2">
    <property type="nucleotide sequence ID" value="XM_003148663.2"/>
</dbReference>
<dbReference type="OMA" id="ENECIES"/>
<dbReference type="KEGG" id="loa:LOAG_13152"/>